<organism evidence="1 2">
    <name type="scientific">Malus domestica</name>
    <name type="common">Apple</name>
    <name type="synonym">Pyrus malus</name>
    <dbReference type="NCBI Taxonomy" id="3750"/>
    <lineage>
        <taxon>Eukaryota</taxon>
        <taxon>Viridiplantae</taxon>
        <taxon>Streptophyta</taxon>
        <taxon>Embryophyta</taxon>
        <taxon>Tracheophyta</taxon>
        <taxon>Spermatophyta</taxon>
        <taxon>Magnoliopsida</taxon>
        <taxon>eudicotyledons</taxon>
        <taxon>Gunneridae</taxon>
        <taxon>Pentapetalae</taxon>
        <taxon>rosids</taxon>
        <taxon>fabids</taxon>
        <taxon>Rosales</taxon>
        <taxon>Rosaceae</taxon>
        <taxon>Amygdaloideae</taxon>
        <taxon>Maleae</taxon>
        <taxon>Malus</taxon>
    </lineage>
</organism>
<evidence type="ECO:0000313" key="2">
    <source>
        <dbReference type="Proteomes" id="UP000290289"/>
    </source>
</evidence>
<reference evidence="1 2" key="1">
    <citation type="submission" date="2018-10" db="EMBL/GenBank/DDBJ databases">
        <title>A high-quality apple genome assembly.</title>
        <authorList>
            <person name="Hu J."/>
        </authorList>
    </citation>
    <scope>NUCLEOTIDE SEQUENCE [LARGE SCALE GENOMIC DNA]</scope>
    <source>
        <strain evidence="2">cv. HFTH1</strain>
        <tissue evidence="1">Young leaf</tissue>
    </source>
</reference>
<evidence type="ECO:0000313" key="1">
    <source>
        <dbReference type="EMBL" id="RXH78975.1"/>
    </source>
</evidence>
<dbReference type="AlphaFoldDB" id="A0A498IAI3"/>
<sequence>MITGVTSQTRLHRSTILFALGPGHTLMNFLVDHPCWDCSRSNSLNFGVIMEFEASESPKCLVLYGGGHVHIRQITPSPLVDVGCYNWCFATKGHA</sequence>
<keyword evidence="2" id="KW-1185">Reference proteome</keyword>
<protein>
    <submittedName>
        <fullName evidence="1">Uncharacterized protein</fullName>
    </submittedName>
</protein>
<gene>
    <name evidence="1" type="ORF">DVH24_034182</name>
</gene>
<dbReference type="EMBL" id="RDQH01000339">
    <property type="protein sequence ID" value="RXH78975.1"/>
    <property type="molecule type" value="Genomic_DNA"/>
</dbReference>
<accession>A0A498IAI3</accession>
<name>A0A498IAI3_MALDO</name>
<dbReference type="Proteomes" id="UP000290289">
    <property type="component" value="Chromosome 13"/>
</dbReference>
<comment type="caution">
    <text evidence="1">The sequence shown here is derived from an EMBL/GenBank/DDBJ whole genome shotgun (WGS) entry which is preliminary data.</text>
</comment>
<proteinExistence type="predicted"/>